<evidence type="ECO:0000313" key="3">
    <source>
        <dbReference type="Proteomes" id="UP001596990"/>
    </source>
</evidence>
<name>A0ABW3L2D5_9BACI</name>
<dbReference type="PROSITE" id="PS50965">
    <property type="entry name" value="NERD"/>
    <property type="match status" value="1"/>
</dbReference>
<dbReference type="Proteomes" id="UP001596990">
    <property type="component" value="Unassembled WGS sequence"/>
</dbReference>
<reference evidence="3" key="1">
    <citation type="journal article" date="2019" name="Int. J. Syst. Evol. Microbiol.">
        <title>The Global Catalogue of Microorganisms (GCM) 10K type strain sequencing project: providing services to taxonomists for standard genome sequencing and annotation.</title>
        <authorList>
            <consortium name="The Broad Institute Genomics Platform"/>
            <consortium name="The Broad Institute Genome Sequencing Center for Infectious Disease"/>
            <person name="Wu L."/>
            <person name="Ma J."/>
        </authorList>
    </citation>
    <scope>NUCLEOTIDE SEQUENCE [LARGE SCALE GENOMIC DNA]</scope>
    <source>
        <strain evidence="3">CCUG 56607</strain>
    </source>
</reference>
<evidence type="ECO:0000313" key="2">
    <source>
        <dbReference type="EMBL" id="MFD1020130.1"/>
    </source>
</evidence>
<keyword evidence="3" id="KW-1185">Reference proteome</keyword>
<organism evidence="2 3">
    <name type="scientific">Thalassobacillus hwangdonensis</name>
    <dbReference type="NCBI Taxonomy" id="546108"/>
    <lineage>
        <taxon>Bacteria</taxon>
        <taxon>Bacillati</taxon>
        <taxon>Bacillota</taxon>
        <taxon>Bacilli</taxon>
        <taxon>Bacillales</taxon>
        <taxon>Bacillaceae</taxon>
        <taxon>Thalassobacillus</taxon>
    </lineage>
</organism>
<proteinExistence type="predicted"/>
<gene>
    <name evidence="2" type="ORF">ACFQ2J_13165</name>
</gene>
<accession>A0ABW3L2D5</accession>
<feature type="domain" description="NERD" evidence="1">
    <location>
        <begin position="41"/>
        <end position="155"/>
    </location>
</feature>
<evidence type="ECO:0000259" key="1">
    <source>
        <dbReference type="PROSITE" id="PS50965"/>
    </source>
</evidence>
<dbReference type="InterPro" id="IPR011528">
    <property type="entry name" value="NERD"/>
</dbReference>
<dbReference type="Pfam" id="PF08378">
    <property type="entry name" value="NERD"/>
    <property type="match status" value="1"/>
</dbReference>
<protein>
    <submittedName>
        <fullName evidence="2">Nuclease-related domain-containing protein</fullName>
    </submittedName>
</protein>
<dbReference type="EMBL" id="JBHTKL010000005">
    <property type="protein sequence ID" value="MFD1020130.1"/>
    <property type="molecule type" value="Genomic_DNA"/>
</dbReference>
<sequence length="323" mass="37572">MIYKPLTFPLRICKLQALAKRLPYTYDKYEIIQTEIKTRTYGYKGEKSLEYPFSFLPDDFRIFFDLRLHNGTHFFQIDALIVTSKFLLVVEAKYLSKSPLVDNNNQLIQDLDGQPKGSLSPFTQVFRQRDQLEQWIATHGFPQVPIYPLVASSHPTSVIRIEDPSYAKFLTRTDALPEKIKEIQKLFKEEVYTKETIELFTGLLLKNHQPFEFKPLPYFNISYNSLRKGVICSKCDFLPMLRRHGTWFCPKCNHTCKEAHLEALRDYTLLIGDEITSRGLRDFLAFTSADTAKRLLSACNIKRFGGGRGVKYRLPDYNRISPD</sequence>
<comment type="caution">
    <text evidence="2">The sequence shown here is derived from an EMBL/GenBank/DDBJ whole genome shotgun (WGS) entry which is preliminary data.</text>
</comment>
<dbReference type="RefSeq" id="WP_386061187.1">
    <property type="nucleotide sequence ID" value="NZ_JBHTKL010000005.1"/>
</dbReference>